<evidence type="ECO:0000256" key="3">
    <source>
        <dbReference type="ARBA" id="ARBA00022491"/>
    </source>
</evidence>
<dbReference type="GO" id="GO:0045892">
    <property type="term" value="P:negative regulation of DNA-templated transcription"/>
    <property type="evidence" value="ECO:0007669"/>
    <property type="project" value="InterPro"/>
</dbReference>
<comment type="function">
    <text evidence="7">Responsible for the coupling of flagellin expression to flagellar assembly by preventing expression of the flagellin genes when a component of the middle class of proteins is defective. It negatively regulates flagellar genes by inhibiting the activity of FliA by directly binding to FliA.</text>
</comment>
<comment type="similarity">
    <text evidence="1">Belongs to the FlgM family.</text>
</comment>
<dbReference type="Pfam" id="PF04316">
    <property type="entry name" value="FlgM"/>
    <property type="match status" value="1"/>
</dbReference>
<dbReference type="RefSeq" id="WP_004401551.1">
    <property type="nucleotide sequence ID" value="NZ_LK391965.1"/>
</dbReference>
<evidence type="ECO:0000313" key="11">
    <source>
        <dbReference type="EMBL" id="CCO44629.1"/>
    </source>
</evidence>
<dbReference type="EMBL" id="CAOF01000022">
    <property type="protein sequence ID" value="CCO44629.1"/>
    <property type="molecule type" value="Genomic_DNA"/>
</dbReference>
<keyword evidence="11" id="KW-0969">Cilium</keyword>
<evidence type="ECO:0000256" key="5">
    <source>
        <dbReference type="ARBA" id="ARBA00023015"/>
    </source>
</evidence>
<evidence type="ECO:0000256" key="4">
    <source>
        <dbReference type="ARBA" id="ARBA00022795"/>
    </source>
</evidence>
<keyword evidence="5" id="KW-0805">Transcription regulation</keyword>
<evidence type="ECO:0000256" key="9">
    <source>
        <dbReference type="SAM" id="MobiDB-lite"/>
    </source>
</evidence>
<keyword evidence="4" id="KW-1005">Bacterial flagellum biogenesis</keyword>
<feature type="region of interest" description="Disordered" evidence="9">
    <location>
        <begin position="1"/>
        <end position="51"/>
    </location>
</feature>
<dbReference type="AlphaFoldDB" id="A0AAV2VJP3"/>
<dbReference type="GO" id="GO:0044781">
    <property type="term" value="P:bacterial-type flagellum organization"/>
    <property type="evidence" value="ECO:0007669"/>
    <property type="project" value="UniProtKB-KW"/>
</dbReference>
<comment type="caution">
    <text evidence="11">The sequence shown here is derived from an EMBL/GenBank/DDBJ whole genome shotgun (WGS) entry which is preliminary data.</text>
</comment>
<evidence type="ECO:0000256" key="8">
    <source>
        <dbReference type="ARBA" id="ARBA00030117"/>
    </source>
</evidence>
<keyword evidence="11" id="KW-0966">Cell projection</keyword>
<dbReference type="SUPFAM" id="SSF101498">
    <property type="entry name" value="Anti-sigma factor FlgM"/>
    <property type="match status" value="1"/>
</dbReference>
<evidence type="ECO:0000259" key="10">
    <source>
        <dbReference type="Pfam" id="PF04316"/>
    </source>
</evidence>
<protein>
    <recommendedName>
        <fullName evidence="2">Negative regulator of flagellin synthesis</fullName>
    </recommendedName>
    <alternativeName>
        <fullName evidence="8">Anti-sigma-28 factor</fullName>
    </alternativeName>
</protein>
<accession>A0AAV2VJP3</accession>
<keyword evidence="6" id="KW-0804">Transcription</keyword>
<evidence type="ECO:0000256" key="2">
    <source>
        <dbReference type="ARBA" id="ARBA00017823"/>
    </source>
</evidence>
<feature type="compositionally biased region" description="Low complexity" evidence="9">
    <location>
        <begin position="14"/>
        <end position="31"/>
    </location>
</feature>
<organism evidence="11 12">
    <name type="scientific">Vibrio nigripulchritudo SOn1</name>
    <dbReference type="NCBI Taxonomy" id="1238450"/>
    <lineage>
        <taxon>Bacteria</taxon>
        <taxon>Pseudomonadati</taxon>
        <taxon>Pseudomonadota</taxon>
        <taxon>Gammaproteobacteria</taxon>
        <taxon>Vibrionales</taxon>
        <taxon>Vibrionaceae</taxon>
        <taxon>Vibrio</taxon>
    </lineage>
</organism>
<feature type="compositionally biased region" description="Polar residues" evidence="9">
    <location>
        <begin position="1"/>
        <end position="13"/>
    </location>
</feature>
<proteinExistence type="inferred from homology"/>
<dbReference type="InterPro" id="IPR035890">
    <property type="entry name" value="Anti-sigma-28_factor_FlgM_sf"/>
</dbReference>
<sequence>MASIDQLRSGQNVATSRTQTRTDSSATSRSDSVAEPKGGKDAVSLSQEGKAIGQLHQSMAAEPSFDSAKVAAIKEAIANGSYTVDPEKLAENMVKFEDELAGL</sequence>
<dbReference type="Proteomes" id="UP000018211">
    <property type="component" value="Unassembled WGS sequence"/>
</dbReference>
<feature type="domain" description="Anti-sigma-28 factor FlgM C-terminal" evidence="10">
    <location>
        <begin position="41"/>
        <end position="94"/>
    </location>
</feature>
<gene>
    <name evidence="11" type="ORF">VIBNISOn1_1180024</name>
</gene>
<evidence type="ECO:0000256" key="1">
    <source>
        <dbReference type="ARBA" id="ARBA00005322"/>
    </source>
</evidence>
<dbReference type="InterPro" id="IPR031316">
    <property type="entry name" value="FlgM_C"/>
</dbReference>
<dbReference type="InterPro" id="IPR007412">
    <property type="entry name" value="FlgM"/>
</dbReference>
<keyword evidence="11" id="KW-0282">Flagellum</keyword>
<dbReference type="NCBIfam" id="TIGR03824">
    <property type="entry name" value="FlgM_jcvi"/>
    <property type="match status" value="1"/>
</dbReference>
<evidence type="ECO:0000256" key="6">
    <source>
        <dbReference type="ARBA" id="ARBA00023163"/>
    </source>
</evidence>
<keyword evidence="3" id="KW-0678">Repressor</keyword>
<evidence type="ECO:0000313" key="12">
    <source>
        <dbReference type="Proteomes" id="UP000018211"/>
    </source>
</evidence>
<reference evidence="11 12" key="1">
    <citation type="journal article" date="2013" name="ISME J.">
        <title>Comparative genomics of pathogenic lineages of Vibrio nigripulchritudo identifies virulence-associated traits.</title>
        <authorList>
            <person name="Goudenege D."/>
            <person name="Labreuche Y."/>
            <person name="Krin E."/>
            <person name="Ansquer D."/>
            <person name="Mangenot S."/>
            <person name="Calteau A."/>
            <person name="Medigue C."/>
            <person name="Mazel D."/>
            <person name="Polz M.F."/>
            <person name="Le Roux F."/>
        </authorList>
    </citation>
    <scope>NUCLEOTIDE SEQUENCE [LARGE SCALE GENOMIC DNA]</scope>
    <source>
        <strain evidence="11 12">SOn1</strain>
    </source>
</reference>
<dbReference type="GeneID" id="97540317"/>
<name>A0AAV2VJP3_9VIBR</name>
<evidence type="ECO:0000256" key="7">
    <source>
        <dbReference type="ARBA" id="ARBA00024739"/>
    </source>
</evidence>